<feature type="transmembrane region" description="Helical" evidence="1">
    <location>
        <begin position="74"/>
        <end position="94"/>
    </location>
</feature>
<dbReference type="Proteomes" id="UP000005744">
    <property type="component" value="Unassembled WGS sequence"/>
</dbReference>
<organism evidence="2 3">
    <name type="scientific">Beggiatoa alba B18LD</name>
    <dbReference type="NCBI Taxonomy" id="395493"/>
    <lineage>
        <taxon>Bacteria</taxon>
        <taxon>Pseudomonadati</taxon>
        <taxon>Pseudomonadota</taxon>
        <taxon>Gammaproteobacteria</taxon>
        <taxon>Thiotrichales</taxon>
        <taxon>Thiotrichaceae</taxon>
        <taxon>Beggiatoa</taxon>
    </lineage>
</organism>
<feature type="transmembrane region" description="Helical" evidence="1">
    <location>
        <begin position="44"/>
        <end position="62"/>
    </location>
</feature>
<dbReference type="eggNOG" id="ENOG50346C0">
    <property type="taxonomic scope" value="Bacteria"/>
</dbReference>
<keyword evidence="1" id="KW-0812">Transmembrane</keyword>
<name>I3CDV4_9GAMM</name>
<dbReference type="RefSeq" id="WP_002684075.1">
    <property type="nucleotide sequence ID" value="NZ_JH600070.1"/>
</dbReference>
<gene>
    <name evidence="2" type="ORF">BegalDRAFT_0889</name>
</gene>
<accession>I3CDV4</accession>
<feature type="transmembrane region" description="Helical" evidence="1">
    <location>
        <begin position="132"/>
        <end position="155"/>
    </location>
</feature>
<dbReference type="HOGENOM" id="CLU_1709984_0_0_6"/>
<dbReference type="OrthoDB" id="598221at2"/>
<dbReference type="AlphaFoldDB" id="I3CDV4"/>
<protein>
    <submittedName>
        <fullName evidence="2">Uncharacterized protein</fullName>
    </submittedName>
</protein>
<sequence length="156" mass="17870">MTDQTPPPIIQTRPPSETDKYLQQKFVEEIVQQANRLDELAKQLFTLELAVPSVYVTVLQLVQGEKASLGLNAYLISAFTLWFLALLLTFFTLFPNNRYKVRRNLIRRETSNNPTEGISIEEFFQKSARDKYWELVAGSVCFFLGLACAGLSIFIR</sequence>
<proteinExistence type="predicted"/>
<evidence type="ECO:0000313" key="2">
    <source>
        <dbReference type="EMBL" id="EIJ41797.1"/>
    </source>
</evidence>
<dbReference type="EMBL" id="JH600070">
    <property type="protein sequence ID" value="EIJ41797.1"/>
    <property type="molecule type" value="Genomic_DNA"/>
</dbReference>
<dbReference type="STRING" id="395493.BegalDRAFT_0889"/>
<reference evidence="2 3" key="1">
    <citation type="submission" date="2011-11" db="EMBL/GenBank/DDBJ databases">
        <title>Improved High-Quality Draft sequence of Beggiatoa alba B18lD.</title>
        <authorList>
            <consortium name="US DOE Joint Genome Institute"/>
            <person name="Lucas S."/>
            <person name="Han J."/>
            <person name="Lapidus A."/>
            <person name="Cheng J.-F."/>
            <person name="Goodwin L."/>
            <person name="Pitluck S."/>
            <person name="Peters L."/>
            <person name="Mikhailova N."/>
            <person name="Held B."/>
            <person name="Detter J.C."/>
            <person name="Han C."/>
            <person name="Tapia R."/>
            <person name="Land M."/>
            <person name="Hauser L."/>
            <person name="Kyrpides N."/>
            <person name="Ivanova N."/>
            <person name="Pagani I."/>
            <person name="Samuel K."/>
            <person name="Teske A."/>
            <person name="Mueller J."/>
            <person name="Woyke T."/>
        </authorList>
    </citation>
    <scope>NUCLEOTIDE SEQUENCE [LARGE SCALE GENOMIC DNA]</scope>
    <source>
        <strain evidence="2 3">B18LD</strain>
    </source>
</reference>
<keyword evidence="1" id="KW-1133">Transmembrane helix</keyword>
<evidence type="ECO:0000313" key="3">
    <source>
        <dbReference type="Proteomes" id="UP000005744"/>
    </source>
</evidence>
<keyword evidence="3" id="KW-1185">Reference proteome</keyword>
<evidence type="ECO:0000256" key="1">
    <source>
        <dbReference type="SAM" id="Phobius"/>
    </source>
</evidence>
<keyword evidence="1" id="KW-0472">Membrane</keyword>